<dbReference type="InterPro" id="IPR051477">
    <property type="entry name" value="Expansin_CellWall"/>
</dbReference>
<comment type="caution">
    <text evidence="3">The sequence shown here is derived from an EMBL/GenBank/DDBJ whole genome shotgun (WGS) entry which is preliminary data.</text>
</comment>
<accession>A0AAU9W2B8</accession>
<evidence type="ECO:0000313" key="3">
    <source>
        <dbReference type="EMBL" id="CAH3043243.1"/>
    </source>
</evidence>
<dbReference type="PANTHER" id="PTHR31836">
    <property type="match status" value="1"/>
</dbReference>
<dbReference type="InterPro" id="IPR036749">
    <property type="entry name" value="Expansin_CBD_sf"/>
</dbReference>
<name>A0AAU9W2B8_9CNID</name>
<dbReference type="EMBL" id="CALNXJ010000007">
    <property type="protein sequence ID" value="CAH3043243.1"/>
    <property type="molecule type" value="Genomic_DNA"/>
</dbReference>
<evidence type="ECO:0008006" key="5">
    <source>
        <dbReference type="Google" id="ProtNLM"/>
    </source>
</evidence>
<dbReference type="Gene3D" id="2.60.40.760">
    <property type="entry name" value="Expansin, cellulose-binding-like domain"/>
    <property type="match status" value="1"/>
</dbReference>
<dbReference type="AlphaFoldDB" id="A0AAU9W2B8"/>
<evidence type="ECO:0000256" key="2">
    <source>
        <dbReference type="SAM" id="MobiDB-lite"/>
    </source>
</evidence>
<evidence type="ECO:0000256" key="1">
    <source>
        <dbReference type="ARBA" id="ARBA00022729"/>
    </source>
</evidence>
<feature type="non-terminal residue" evidence="3">
    <location>
        <position position="1"/>
    </location>
</feature>
<dbReference type="Proteomes" id="UP001159428">
    <property type="component" value="Unassembled WGS sequence"/>
</dbReference>
<dbReference type="SUPFAM" id="SSF49590">
    <property type="entry name" value="PHL pollen allergen"/>
    <property type="match status" value="1"/>
</dbReference>
<keyword evidence="4" id="KW-1185">Reference proteome</keyword>
<proteinExistence type="predicted"/>
<dbReference type="PANTHER" id="PTHR31836:SF28">
    <property type="entry name" value="SRCR DOMAIN-CONTAINING PROTEIN-RELATED"/>
    <property type="match status" value="1"/>
</dbReference>
<dbReference type="CDD" id="cd22271">
    <property type="entry name" value="DPBB_EXP_N-like"/>
    <property type="match status" value="1"/>
</dbReference>
<dbReference type="SUPFAM" id="SSF50685">
    <property type="entry name" value="Barwin-like endoglucanases"/>
    <property type="match status" value="1"/>
</dbReference>
<reference evidence="3 4" key="1">
    <citation type="submission" date="2022-05" db="EMBL/GenBank/DDBJ databases">
        <authorList>
            <consortium name="Genoscope - CEA"/>
            <person name="William W."/>
        </authorList>
    </citation>
    <scope>NUCLEOTIDE SEQUENCE [LARGE SCALE GENOMIC DNA]</scope>
</reference>
<sequence length="315" mass="34618">LLNPECLKTTFYYSFKHLRKGKERNCISSITTVTFTEMSPKPKMSILVALLAFFTTTIKAETTLSHVKATYNRFNNRISNVDATYYGEQGGKGKCTLNPLSPNILNAIRKKNWIIVAAAPGTYQESVGCGMCVQITGTGEGSGANPITGNRRAMIVDICPGGCGNNGLDFAVSGDGRWKIHYQAINCPTLRGIDGKIQFRFQGSNPYYIKLQARNTKIPTAGMELLVNGRYHCMKRVSDNFFIASGLGKMETPLSVRLTAINGYQVTTRIPEIKNDFDFPSKVQFKGIKRGPGPDGIKCFGQGDRPPYPSGGMQR</sequence>
<dbReference type="InterPro" id="IPR036908">
    <property type="entry name" value="RlpA-like_sf"/>
</dbReference>
<evidence type="ECO:0000313" key="4">
    <source>
        <dbReference type="Proteomes" id="UP001159428"/>
    </source>
</evidence>
<dbReference type="Gene3D" id="2.40.40.10">
    <property type="entry name" value="RlpA-like domain"/>
    <property type="match status" value="1"/>
</dbReference>
<feature type="region of interest" description="Disordered" evidence="2">
    <location>
        <begin position="290"/>
        <end position="315"/>
    </location>
</feature>
<keyword evidence="1" id="KW-0732">Signal</keyword>
<protein>
    <recommendedName>
        <fullName evidence="5">Expansin-like EG45 domain-containing protein</fullName>
    </recommendedName>
</protein>
<organism evidence="3 4">
    <name type="scientific">Pocillopora meandrina</name>
    <dbReference type="NCBI Taxonomy" id="46732"/>
    <lineage>
        <taxon>Eukaryota</taxon>
        <taxon>Metazoa</taxon>
        <taxon>Cnidaria</taxon>
        <taxon>Anthozoa</taxon>
        <taxon>Hexacorallia</taxon>
        <taxon>Scleractinia</taxon>
        <taxon>Astrocoeniina</taxon>
        <taxon>Pocilloporidae</taxon>
        <taxon>Pocillopora</taxon>
    </lineage>
</organism>
<gene>
    <name evidence="3" type="ORF">PMEA_00031174</name>
</gene>